<evidence type="ECO:0000313" key="3">
    <source>
        <dbReference type="Proteomes" id="UP000694844"/>
    </source>
</evidence>
<evidence type="ECO:0000313" key="4">
    <source>
        <dbReference type="RefSeq" id="XP_022290417.1"/>
    </source>
</evidence>
<proteinExistence type="predicted"/>
<dbReference type="OrthoDB" id="437903at2759"/>
<dbReference type="Pfam" id="PF00651">
    <property type="entry name" value="BTB"/>
    <property type="match status" value="1"/>
</dbReference>
<dbReference type="CDD" id="cd18186">
    <property type="entry name" value="BTB_POZ_ZBTB_KLHL-like"/>
    <property type="match status" value="1"/>
</dbReference>
<dbReference type="InterPro" id="IPR011333">
    <property type="entry name" value="SKP1/BTB/POZ_sf"/>
</dbReference>
<dbReference type="SUPFAM" id="SSF54695">
    <property type="entry name" value="POZ domain"/>
    <property type="match status" value="1"/>
</dbReference>
<evidence type="ECO:0000259" key="2">
    <source>
        <dbReference type="PROSITE" id="PS50097"/>
    </source>
</evidence>
<dbReference type="Proteomes" id="UP000694844">
    <property type="component" value="Chromosome 6"/>
</dbReference>
<name>A0A8B8AFZ8_CRAVI</name>
<gene>
    <name evidence="4" type="primary">LOC111102056</name>
</gene>
<dbReference type="AlphaFoldDB" id="A0A8B8AFZ8"/>
<dbReference type="PROSITE" id="PS50097">
    <property type="entry name" value="BTB"/>
    <property type="match status" value="1"/>
</dbReference>
<dbReference type="RefSeq" id="XP_022290417.1">
    <property type="nucleotide sequence ID" value="XM_022434709.1"/>
</dbReference>
<keyword evidence="3" id="KW-1185">Reference proteome</keyword>
<dbReference type="PANTHER" id="PTHR22744:SF17">
    <property type="entry name" value="BTB DOMAIN-CONTAINING PROTEIN"/>
    <property type="match status" value="1"/>
</dbReference>
<feature type="domain" description="BTB" evidence="2">
    <location>
        <begin position="42"/>
        <end position="102"/>
    </location>
</feature>
<dbReference type="Gene3D" id="3.30.710.10">
    <property type="entry name" value="Potassium Channel Kv1.1, Chain A"/>
    <property type="match status" value="1"/>
</dbReference>
<dbReference type="InterPro" id="IPR000210">
    <property type="entry name" value="BTB/POZ_dom"/>
</dbReference>
<sequence length="341" mass="39066">MASERKLEEVMSDSQENEPYINLEEKPEPQSGEKPQPLFPQTDVILEVEGRPIHVNKQTLADSSPVFKRMFKSDFKEKHMSTVPLPDKKYEDFEKFVFLIYNPGTQFQITNDTVLAMLSLAVEYQVTAVQNRCESFLTSELEQAKRHKMDPNDIPTVLSYAECAERYDLPSILQLAVDLLARYDVNLLKQEGVKDHVTGEVWTDILEKRNSLLTTCLANVARNGLAADVTATLELISSMEYESLVNRQLMGKYETLLSNACRYYNQYNLTLNQLVDLIIAGERFELQTLLSFAIELASKCTNFDSYMGRYHEISDSSKLKIAQRKLYLQKSEPSSIKIIMK</sequence>
<reference evidence="4" key="1">
    <citation type="submission" date="2025-08" db="UniProtKB">
        <authorList>
            <consortium name="RefSeq"/>
        </authorList>
    </citation>
    <scope>IDENTIFICATION</scope>
    <source>
        <tissue evidence="4">Whole sample</tissue>
    </source>
</reference>
<accession>A0A8B8AFZ8</accession>
<dbReference type="GeneID" id="111102056"/>
<dbReference type="PANTHER" id="PTHR22744">
    <property type="entry name" value="HELIX LOOP HELIX PROTEIN 21-RELATED"/>
    <property type="match status" value="1"/>
</dbReference>
<dbReference type="KEGG" id="cvn:111102056"/>
<evidence type="ECO:0000256" key="1">
    <source>
        <dbReference type="SAM" id="MobiDB-lite"/>
    </source>
</evidence>
<organism evidence="3 4">
    <name type="scientific">Crassostrea virginica</name>
    <name type="common">Eastern oyster</name>
    <dbReference type="NCBI Taxonomy" id="6565"/>
    <lineage>
        <taxon>Eukaryota</taxon>
        <taxon>Metazoa</taxon>
        <taxon>Spiralia</taxon>
        <taxon>Lophotrochozoa</taxon>
        <taxon>Mollusca</taxon>
        <taxon>Bivalvia</taxon>
        <taxon>Autobranchia</taxon>
        <taxon>Pteriomorphia</taxon>
        <taxon>Ostreida</taxon>
        <taxon>Ostreoidea</taxon>
        <taxon>Ostreidae</taxon>
        <taxon>Crassostrea</taxon>
    </lineage>
</organism>
<dbReference type="SMART" id="SM00225">
    <property type="entry name" value="BTB"/>
    <property type="match status" value="1"/>
</dbReference>
<protein>
    <submittedName>
        <fullName evidence="4">BTB/POZ domain-containing protein At4g08455-like</fullName>
    </submittedName>
</protein>
<feature type="region of interest" description="Disordered" evidence="1">
    <location>
        <begin position="1"/>
        <end position="38"/>
    </location>
</feature>